<dbReference type="Proteomes" id="UP000679690">
    <property type="component" value="Unassembled WGS sequence"/>
</dbReference>
<evidence type="ECO:0000313" key="1">
    <source>
        <dbReference type="EMBL" id="MBO3736735.1"/>
    </source>
</evidence>
<comment type="caution">
    <text evidence="1">The sequence shown here is derived from an EMBL/GenBank/DDBJ whole genome shotgun (WGS) entry which is preliminary data.</text>
</comment>
<reference evidence="1 2" key="1">
    <citation type="submission" date="2021-03" db="EMBL/GenBank/DDBJ databases">
        <title>Actinoplanes flavus sp. nov., a novel actinomycete isolated from Coconut Palm rhizosphere soil.</title>
        <authorList>
            <person name="Luo X."/>
        </authorList>
    </citation>
    <scope>NUCLEOTIDE SEQUENCE [LARGE SCALE GENOMIC DNA]</scope>
    <source>
        <strain evidence="1 2">NEAU-H7</strain>
    </source>
</reference>
<proteinExistence type="predicted"/>
<name>A0ABS3UD80_9ACTN</name>
<dbReference type="Pfam" id="PF05908">
    <property type="entry name" value="Gamma_PGA_hydro"/>
    <property type="match status" value="1"/>
</dbReference>
<dbReference type="RefSeq" id="WP_208465948.1">
    <property type="nucleotide sequence ID" value="NZ_JAGFNS010000002.1"/>
</dbReference>
<evidence type="ECO:0000313" key="2">
    <source>
        <dbReference type="Proteomes" id="UP000679690"/>
    </source>
</evidence>
<sequence>MPTGDLMHQRTPSILSALAVIGVLAAGFLVTGRRPAAAPQPVAAAPSASWTMAEYPSLTALRKVEPPANYAVSTTITGSPLIVIAPHGGGIEIRTSEIAAAIAQTDHSQCHFKGLLPTGNHPRLHVTSEHWDLEECLILIRQRPHALSIHGFKDDNNRIVYVGGRDTATGARVTAALTAAGFRVEAAPADIAGTSPDNFVNKDADGMGVQLELSTALRKDLVAAAGGQPSKCTAELPQCGEAFVQAIRSVYPDTSGW</sequence>
<dbReference type="GO" id="GO:0016787">
    <property type="term" value="F:hydrolase activity"/>
    <property type="evidence" value="ECO:0007669"/>
    <property type="project" value="UniProtKB-KW"/>
</dbReference>
<dbReference type="InterPro" id="IPR008585">
    <property type="entry name" value="Gamma_PGA_hydro"/>
</dbReference>
<keyword evidence="1" id="KW-0378">Hydrolase</keyword>
<dbReference type="Gene3D" id="3.40.630.100">
    <property type="entry name" value="Poly-gamma-glutamate hydrolase, zinc-binding motif"/>
    <property type="match status" value="1"/>
</dbReference>
<dbReference type="InterPro" id="IPR038128">
    <property type="entry name" value="Gamma_PGA_hydro_sf"/>
</dbReference>
<keyword evidence="2" id="KW-1185">Reference proteome</keyword>
<gene>
    <name evidence="1" type="ORF">J5X75_04275</name>
</gene>
<protein>
    <submittedName>
        <fullName evidence="1">Poly-gamma-glutamate hydrolase family protein</fullName>
    </submittedName>
</protein>
<accession>A0ABS3UD80</accession>
<dbReference type="EMBL" id="JAGFNS010000002">
    <property type="protein sequence ID" value="MBO3736735.1"/>
    <property type="molecule type" value="Genomic_DNA"/>
</dbReference>
<organism evidence="1 2">
    <name type="scientific">Actinoplanes flavus</name>
    <dbReference type="NCBI Taxonomy" id="2820290"/>
    <lineage>
        <taxon>Bacteria</taxon>
        <taxon>Bacillati</taxon>
        <taxon>Actinomycetota</taxon>
        <taxon>Actinomycetes</taxon>
        <taxon>Micromonosporales</taxon>
        <taxon>Micromonosporaceae</taxon>
        <taxon>Actinoplanes</taxon>
    </lineage>
</organism>